<evidence type="ECO:0000256" key="8">
    <source>
        <dbReference type="ARBA" id="ARBA00022989"/>
    </source>
</evidence>
<name>A0A0D0CE35_9AGAR</name>
<dbReference type="GO" id="GO:0004497">
    <property type="term" value="F:monooxygenase activity"/>
    <property type="evidence" value="ECO:0007669"/>
    <property type="project" value="UniProtKB-KW"/>
</dbReference>
<evidence type="ECO:0000256" key="14">
    <source>
        <dbReference type="RuleBase" id="RU000461"/>
    </source>
</evidence>
<evidence type="ECO:0000256" key="7">
    <source>
        <dbReference type="ARBA" id="ARBA00022723"/>
    </source>
</evidence>
<sequence length="542" mass="61318">MNSTTFLSGIAIIAFILYKYSRRFPFHNIPGPKSNSFWLGHLCELFQFPTAVTELQWQETYGGVVRFKVSFGSEQLMITDPKALQHIFQTTDYRWRKSRTRREISRLTSGRGLAWSDGDAHKRQRKIMLPGFSAPEAKNLLPFFLSCASMLCSRWGDIISTSSERSQVFNIPEWTARAALDAIGQAAFDYDFGATGGQGNELGRLYQNLMAKSFSIPSKAGLLMLEVFEYIPTRVMEWMDNHNPRFAPLHRVAQVATTTSRNLVAMKSNALLESRNKKDVMSVLVKANLDVSQNPSARLTEEELLSSMRLLIFAGHETSANTLSWMFYELTCNMNLQSRLREEIRSTERKVMGRGDAEISMQDLESMPLLNAVVKETLRFHPVSPYMFRTSIEDDVLPLSKPITTTTGEVLHELPIPKGTKVFTSISAYNRNTDVFGDDASVFNPDRWLEPGHVKTGVSFGVYANIATFSAGIRSCIGWRFAVLELQAFLYEMLRNFEFTATPQVHNVRRVTAFVMIPSIEGELEKGSQMPLKVAFAPREED</sequence>
<dbReference type="HOGENOM" id="CLU_001570_5_11_1"/>
<dbReference type="InterPro" id="IPR050121">
    <property type="entry name" value="Cytochrome_P450_monoxygenase"/>
</dbReference>
<dbReference type="InterPro" id="IPR017972">
    <property type="entry name" value="Cyt_P450_CS"/>
</dbReference>
<dbReference type="EMBL" id="KN834773">
    <property type="protein sequence ID" value="KIK60769.1"/>
    <property type="molecule type" value="Genomic_DNA"/>
</dbReference>
<dbReference type="Proteomes" id="UP000053593">
    <property type="component" value="Unassembled WGS sequence"/>
</dbReference>
<evidence type="ECO:0000256" key="10">
    <source>
        <dbReference type="ARBA" id="ARBA00023004"/>
    </source>
</evidence>
<protein>
    <recommendedName>
        <fullName evidence="17">Cytochrome P450</fullName>
    </recommendedName>
</protein>
<comment type="similarity">
    <text evidence="4 14">Belongs to the cytochrome P450 family.</text>
</comment>
<evidence type="ECO:0000256" key="2">
    <source>
        <dbReference type="ARBA" id="ARBA00004370"/>
    </source>
</evidence>
<evidence type="ECO:0000256" key="4">
    <source>
        <dbReference type="ARBA" id="ARBA00010617"/>
    </source>
</evidence>
<dbReference type="PANTHER" id="PTHR24305:SF166">
    <property type="entry name" value="CYTOCHROME P450 12A4, MITOCHONDRIAL-RELATED"/>
    <property type="match status" value="1"/>
</dbReference>
<dbReference type="CDD" id="cd11069">
    <property type="entry name" value="CYP_FUM15-like"/>
    <property type="match status" value="1"/>
</dbReference>
<keyword evidence="12" id="KW-0472">Membrane</keyword>
<comment type="pathway">
    <text evidence="3">Secondary metabolite biosynthesis; terpenoid biosynthesis.</text>
</comment>
<dbReference type="PRINTS" id="PR00385">
    <property type="entry name" value="P450"/>
</dbReference>
<keyword evidence="10 13" id="KW-0408">Iron</keyword>
<dbReference type="GO" id="GO:0016705">
    <property type="term" value="F:oxidoreductase activity, acting on paired donors, with incorporation or reduction of molecular oxygen"/>
    <property type="evidence" value="ECO:0007669"/>
    <property type="project" value="InterPro"/>
</dbReference>
<reference evidence="15 16" key="1">
    <citation type="submission" date="2014-04" db="EMBL/GenBank/DDBJ databases">
        <title>Evolutionary Origins and Diversification of the Mycorrhizal Mutualists.</title>
        <authorList>
            <consortium name="DOE Joint Genome Institute"/>
            <consortium name="Mycorrhizal Genomics Consortium"/>
            <person name="Kohler A."/>
            <person name="Kuo A."/>
            <person name="Nagy L.G."/>
            <person name="Floudas D."/>
            <person name="Copeland A."/>
            <person name="Barry K.W."/>
            <person name="Cichocki N."/>
            <person name="Veneault-Fourrey C."/>
            <person name="LaButti K."/>
            <person name="Lindquist E.A."/>
            <person name="Lipzen A."/>
            <person name="Lundell T."/>
            <person name="Morin E."/>
            <person name="Murat C."/>
            <person name="Riley R."/>
            <person name="Ohm R."/>
            <person name="Sun H."/>
            <person name="Tunlid A."/>
            <person name="Henrissat B."/>
            <person name="Grigoriev I.V."/>
            <person name="Hibbett D.S."/>
            <person name="Martin F."/>
        </authorList>
    </citation>
    <scope>NUCLEOTIDE SEQUENCE [LARGE SCALE GENOMIC DNA]</scope>
    <source>
        <strain evidence="15 16">FD-317 M1</strain>
    </source>
</reference>
<dbReference type="OrthoDB" id="1470350at2759"/>
<evidence type="ECO:0000256" key="11">
    <source>
        <dbReference type="ARBA" id="ARBA00023033"/>
    </source>
</evidence>
<organism evidence="15 16">
    <name type="scientific">Collybiopsis luxurians FD-317 M1</name>
    <dbReference type="NCBI Taxonomy" id="944289"/>
    <lineage>
        <taxon>Eukaryota</taxon>
        <taxon>Fungi</taxon>
        <taxon>Dikarya</taxon>
        <taxon>Basidiomycota</taxon>
        <taxon>Agaricomycotina</taxon>
        <taxon>Agaricomycetes</taxon>
        <taxon>Agaricomycetidae</taxon>
        <taxon>Agaricales</taxon>
        <taxon>Marasmiineae</taxon>
        <taxon>Omphalotaceae</taxon>
        <taxon>Collybiopsis</taxon>
        <taxon>Collybiopsis luxurians</taxon>
    </lineage>
</organism>
<dbReference type="PANTHER" id="PTHR24305">
    <property type="entry name" value="CYTOCHROME P450"/>
    <property type="match status" value="1"/>
</dbReference>
<evidence type="ECO:0000256" key="13">
    <source>
        <dbReference type="PIRSR" id="PIRSR602403-1"/>
    </source>
</evidence>
<evidence type="ECO:0000313" key="15">
    <source>
        <dbReference type="EMBL" id="KIK60769.1"/>
    </source>
</evidence>
<evidence type="ECO:0000256" key="3">
    <source>
        <dbReference type="ARBA" id="ARBA00004721"/>
    </source>
</evidence>
<accession>A0A0D0CE35</accession>
<evidence type="ECO:0000313" key="16">
    <source>
        <dbReference type="Proteomes" id="UP000053593"/>
    </source>
</evidence>
<keyword evidence="16" id="KW-1185">Reference proteome</keyword>
<dbReference type="Gene3D" id="1.10.630.10">
    <property type="entry name" value="Cytochrome P450"/>
    <property type="match status" value="1"/>
</dbReference>
<evidence type="ECO:0008006" key="17">
    <source>
        <dbReference type="Google" id="ProtNLM"/>
    </source>
</evidence>
<keyword evidence="11 14" id="KW-0503">Monooxygenase</keyword>
<evidence type="ECO:0000256" key="5">
    <source>
        <dbReference type="ARBA" id="ARBA00022617"/>
    </source>
</evidence>
<comment type="cofactor">
    <cofactor evidence="1 13">
        <name>heme</name>
        <dbReference type="ChEBI" id="CHEBI:30413"/>
    </cofactor>
</comment>
<gene>
    <name evidence="15" type="ORF">GYMLUDRAFT_200098</name>
</gene>
<dbReference type="GO" id="GO:0020037">
    <property type="term" value="F:heme binding"/>
    <property type="evidence" value="ECO:0007669"/>
    <property type="project" value="InterPro"/>
</dbReference>
<dbReference type="GO" id="GO:0005506">
    <property type="term" value="F:iron ion binding"/>
    <property type="evidence" value="ECO:0007669"/>
    <property type="project" value="InterPro"/>
</dbReference>
<dbReference type="AlphaFoldDB" id="A0A0D0CE35"/>
<dbReference type="PRINTS" id="PR00465">
    <property type="entry name" value="EP450IV"/>
</dbReference>
<keyword evidence="5 13" id="KW-0349">Heme</keyword>
<dbReference type="InterPro" id="IPR002403">
    <property type="entry name" value="Cyt_P450_E_grp-IV"/>
</dbReference>
<dbReference type="InterPro" id="IPR001128">
    <property type="entry name" value="Cyt_P450"/>
</dbReference>
<keyword evidence="7 13" id="KW-0479">Metal-binding</keyword>
<dbReference type="Pfam" id="PF00067">
    <property type="entry name" value="p450"/>
    <property type="match status" value="1"/>
</dbReference>
<feature type="non-terminal residue" evidence="15">
    <location>
        <position position="1"/>
    </location>
</feature>
<dbReference type="GO" id="GO:0016020">
    <property type="term" value="C:membrane"/>
    <property type="evidence" value="ECO:0007669"/>
    <property type="project" value="UniProtKB-SubCell"/>
</dbReference>
<proteinExistence type="inferred from homology"/>
<keyword evidence="6" id="KW-0812">Transmembrane</keyword>
<dbReference type="SUPFAM" id="SSF48264">
    <property type="entry name" value="Cytochrome P450"/>
    <property type="match status" value="1"/>
</dbReference>
<evidence type="ECO:0000256" key="12">
    <source>
        <dbReference type="ARBA" id="ARBA00023136"/>
    </source>
</evidence>
<keyword evidence="9 14" id="KW-0560">Oxidoreductase</keyword>
<evidence type="ECO:0000256" key="6">
    <source>
        <dbReference type="ARBA" id="ARBA00022692"/>
    </source>
</evidence>
<evidence type="ECO:0000256" key="1">
    <source>
        <dbReference type="ARBA" id="ARBA00001971"/>
    </source>
</evidence>
<feature type="binding site" description="axial binding residue" evidence="13">
    <location>
        <position position="476"/>
    </location>
    <ligand>
        <name>heme</name>
        <dbReference type="ChEBI" id="CHEBI:30413"/>
    </ligand>
    <ligandPart>
        <name>Fe</name>
        <dbReference type="ChEBI" id="CHEBI:18248"/>
    </ligandPart>
</feature>
<comment type="subcellular location">
    <subcellularLocation>
        <location evidence="2">Membrane</location>
    </subcellularLocation>
</comment>
<keyword evidence="8" id="KW-1133">Transmembrane helix</keyword>
<evidence type="ECO:0000256" key="9">
    <source>
        <dbReference type="ARBA" id="ARBA00023002"/>
    </source>
</evidence>
<dbReference type="PROSITE" id="PS00086">
    <property type="entry name" value="CYTOCHROME_P450"/>
    <property type="match status" value="1"/>
</dbReference>
<dbReference type="InterPro" id="IPR036396">
    <property type="entry name" value="Cyt_P450_sf"/>
</dbReference>